<dbReference type="AlphaFoldDB" id="A0A6A6XJN5"/>
<evidence type="ECO:0000313" key="3">
    <source>
        <dbReference type="Proteomes" id="UP000799757"/>
    </source>
</evidence>
<feature type="transmembrane region" description="Helical" evidence="1">
    <location>
        <begin position="32"/>
        <end position="51"/>
    </location>
</feature>
<protein>
    <recommendedName>
        <fullName evidence="4">Transmembrane protein</fullName>
    </recommendedName>
</protein>
<feature type="transmembrane region" description="Helical" evidence="1">
    <location>
        <begin position="96"/>
        <end position="116"/>
    </location>
</feature>
<evidence type="ECO:0000313" key="2">
    <source>
        <dbReference type="EMBL" id="KAF2796661.1"/>
    </source>
</evidence>
<organism evidence="2 3">
    <name type="scientific">Melanomma pulvis-pyrius CBS 109.77</name>
    <dbReference type="NCBI Taxonomy" id="1314802"/>
    <lineage>
        <taxon>Eukaryota</taxon>
        <taxon>Fungi</taxon>
        <taxon>Dikarya</taxon>
        <taxon>Ascomycota</taxon>
        <taxon>Pezizomycotina</taxon>
        <taxon>Dothideomycetes</taxon>
        <taxon>Pleosporomycetidae</taxon>
        <taxon>Pleosporales</taxon>
        <taxon>Melanommataceae</taxon>
        <taxon>Melanomma</taxon>
    </lineage>
</organism>
<keyword evidence="1" id="KW-0812">Transmembrane</keyword>
<sequence>MCIRSMERPPARDGELRVLFVHICSRDDLSSTILSVSFSLSLFLFPLPPLLRVFSLSLLSFGCCRGWRGSVADLHGAPSEQVCGIYPPICAIYMRVVYLVGGMAGYAGGGWGWGTYRRGGRKRARGYGRKYSRWVNGAWQFLCCAVVYDDTRGDGRL</sequence>
<keyword evidence="1" id="KW-1133">Transmembrane helix</keyword>
<name>A0A6A6XJN5_9PLEO</name>
<reference evidence="2" key="1">
    <citation type="journal article" date="2020" name="Stud. Mycol.">
        <title>101 Dothideomycetes genomes: a test case for predicting lifestyles and emergence of pathogens.</title>
        <authorList>
            <person name="Haridas S."/>
            <person name="Albert R."/>
            <person name="Binder M."/>
            <person name="Bloem J."/>
            <person name="Labutti K."/>
            <person name="Salamov A."/>
            <person name="Andreopoulos B."/>
            <person name="Baker S."/>
            <person name="Barry K."/>
            <person name="Bills G."/>
            <person name="Bluhm B."/>
            <person name="Cannon C."/>
            <person name="Castanera R."/>
            <person name="Culley D."/>
            <person name="Daum C."/>
            <person name="Ezra D."/>
            <person name="Gonzalez J."/>
            <person name="Henrissat B."/>
            <person name="Kuo A."/>
            <person name="Liang C."/>
            <person name="Lipzen A."/>
            <person name="Lutzoni F."/>
            <person name="Magnuson J."/>
            <person name="Mondo S."/>
            <person name="Nolan M."/>
            <person name="Ohm R."/>
            <person name="Pangilinan J."/>
            <person name="Park H.-J."/>
            <person name="Ramirez L."/>
            <person name="Alfaro M."/>
            <person name="Sun H."/>
            <person name="Tritt A."/>
            <person name="Yoshinaga Y."/>
            <person name="Zwiers L.-H."/>
            <person name="Turgeon B."/>
            <person name="Goodwin S."/>
            <person name="Spatafora J."/>
            <person name="Crous P."/>
            <person name="Grigoriev I."/>
        </authorList>
    </citation>
    <scope>NUCLEOTIDE SEQUENCE</scope>
    <source>
        <strain evidence="2">CBS 109.77</strain>
    </source>
</reference>
<keyword evidence="1" id="KW-0472">Membrane</keyword>
<gene>
    <name evidence="2" type="ORF">K505DRAFT_157964</name>
</gene>
<keyword evidence="3" id="KW-1185">Reference proteome</keyword>
<accession>A0A6A6XJN5</accession>
<evidence type="ECO:0008006" key="4">
    <source>
        <dbReference type="Google" id="ProtNLM"/>
    </source>
</evidence>
<proteinExistence type="predicted"/>
<evidence type="ECO:0000256" key="1">
    <source>
        <dbReference type="SAM" id="Phobius"/>
    </source>
</evidence>
<dbReference type="Proteomes" id="UP000799757">
    <property type="component" value="Unassembled WGS sequence"/>
</dbReference>
<dbReference type="EMBL" id="MU001825">
    <property type="protein sequence ID" value="KAF2796661.1"/>
    <property type="molecule type" value="Genomic_DNA"/>
</dbReference>